<dbReference type="PANTHER" id="PTHR12429">
    <property type="entry name" value="NEURALIZED"/>
    <property type="match status" value="1"/>
</dbReference>
<keyword evidence="2" id="KW-0677">Repeat</keyword>
<protein>
    <submittedName>
        <fullName evidence="9">Protein neuralized</fullName>
    </submittedName>
</protein>
<dbReference type="SMART" id="SM00588">
    <property type="entry name" value="NEUZ"/>
    <property type="match status" value="2"/>
</dbReference>
<sequence length="584" mass="64113">MTGDLNSLRAPALQFHDVHGDNIELLCNKSRARRHESFCKGICFSNRPININERLIGMSVNFSSSMETMLEYTYSCMIGFEKRGCGIEVYVKFVETNTSWSGVLRFGFTSVNPATLRGADLPRYACPDLTNKPGNWAKALGERYTASNILLHFSVNRAGDVNYGVNGEEKGLFFSGVATDQPVWAMLDIYGNTVGVEFSHANAEIEPGQFDASPVPVVGPDDVFSFNSLSLEDQGVRGSGGPAAVMTPHTPSTPPGLSVQGAPLLQYHAGINFNPLPFHTLVGRNIRVSADRRVALRMPDEYCNAYVFTGRPISCGETVVLQVLSIDRSFIGGLGFGLTACDPSTVDPSSLPDDSDHLLDRLEYWVVNKDVCRNPEVGDEIREVKYARNNQAPVTLMHVDRTLPLWAFFDVYGNIQKVHLVGATTTLVQGRLARSQSMATSRLVTGAPNSISSPPLRSNSVPAQCLPSPQEPNLRPFLGDPHQHHPQRPSNHPMHSLSQQQHQHRPSQQPMSAPCTPLGVGDRGPPDDLAMDCKVCWEKPVNCVLYTCGHMCLCFECAVKIRSQNGLCPICRQAIVDVIKTYRS</sequence>
<dbReference type="EMBL" id="BMAT01012393">
    <property type="protein sequence ID" value="GFR91453.1"/>
    <property type="molecule type" value="Genomic_DNA"/>
</dbReference>
<evidence type="ECO:0000313" key="10">
    <source>
        <dbReference type="Proteomes" id="UP000762676"/>
    </source>
</evidence>
<evidence type="ECO:0000256" key="6">
    <source>
        <dbReference type="SAM" id="MobiDB-lite"/>
    </source>
</evidence>
<feature type="domain" description="NHR" evidence="8">
    <location>
        <begin position="12"/>
        <end position="201"/>
    </location>
</feature>
<comment type="caution">
    <text evidence="9">The sequence shown here is derived from an EMBL/GenBank/DDBJ whole genome shotgun (WGS) entry which is preliminary data.</text>
</comment>
<accession>A0AAV4H0P7</accession>
<keyword evidence="4" id="KW-0862">Zinc</keyword>
<organism evidence="9 10">
    <name type="scientific">Elysia marginata</name>
    <dbReference type="NCBI Taxonomy" id="1093978"/>
    <lineage>
        <taxon>Eukaryota</taxon>
        <taxon>Metazoa</taxon>
        <taxon>Spiralia</taxon>
        <taxon>Lophotrochozoa</taxon>
        <taxon>Mollusca</taxon>
        <taxon>Gastropoda</taxon>
        <taxon>Heterobranchia</taxon>
        <taxon>Euthyneura</taxon>
        <taxon>Panpulmonata</taxon>
        <taxon>Sacoglossa</taxon>
        <taxon>Placobranchoidea</taxon>
        <taxon>Plakobranchidae</taxon>
        <taxon>Elysia</taxon>
    </lineage>
</organism>
<dbReference type="PROSITE" id="PS51065">
    <property type="entry name" value="NHR"/>
    <property type="match status" value="2"/>
</dbReference>
<feature type="domain" description="RING-type" evidence="7">
    <location>
        <begin position="533"/>
        <end position="572"/>
    </location>
</feature>
<feature type="domain" description="NHR" evidence="8">
    <location>
        <begin position="275"/>
        <end position="423"/>
    </location>
</feature>
<keyword evidence="3 5" id="KW-0863">Zinc-finger</keyword>
<dbReference type="Pfam" id="PF07177">
    <property type="entry name" value="Neuralized"/>
    <property type="match status" value="3"/>
</dbReference>
<dbReference type="Gene3D" id="2.60.120.920">
    <property type="match status" value="2"/>
</dbReference>
<dbReference type="PROSITE" id="PS50089">
    <property type="entry name" value="ZF_RING_2"/>
    <property type="match status" value="1"/>
</dbReference>
<name>A0AAV4H0P7_9GAST</name>
<evidence type="ECO:0000256" key="5">
    <source>
        <dbReference type="PROSITE-ProRule" id="PRU00175"/>
    </source>
</evidence>
<dbReference type="InterPro" id="IPR037962">
    <property type="entry name" value="Neuralized"/>
</dbReference>
<dbReference type="InterPro" id="IPR043136">
    <property type="entry name" value="B30.2/SPRY_sf"/>
</dbReference>
<dbReference type="AlphaFoldDB" id="A0AAV4H0P7"/>
<dbReference type="Gene3D" id="3.30.40.10">
    <property type="entry name" value="Zinc/RING finger domain, C3HC4 (zinc finger)"/>
    <property type="match status" value="1"/>
</dbReference>
<dbReference type="CDD" id="cd16647">
    <property type="entry name" value="mRING-HC-C3HC5_NEU1"/>
    <property type="match status" value="1"/>
</dbReference>
<dbReference type="SUPFAM" id="SSF57850">
    <property type="entry name" value="RING/U-box"/>
    <property type="match status" value="1"/>
</dbReference>
<dbReference type="Proteomes" id="UP000762676">
    <property type="component" value="Unassembled WGS sequence"/>
</dbReference>
<dbReference type="GO" id="GO:0061630">
    <property type="term" value="F:ubiquitin protein ligase activity"/>
    <property type="evidence" value="ECO:0007669"/>
    <property type="project" value="TreeGrafter"/>
</dbReference>
<dbReference type="FunFam" id="2.60.120.920:FF:000005">
    <property type="entry name" value="Putative E3 ubiquitin-protein ligase NEURL1B"/>
    <property type="match status" value="1"/>
</dbReference>
<proteinExistence type="predicted"/>
<dbReference type="InterPro" id="IPR006573">
    <property type="entry name" value="NHR_dom"/>
</dbReference>
<evidence type="ECO:0000259" key="7">
    <source>
        <dbReference type="PROSITE" id="PS50089"/>
    </source>
</evidence>
<evidence type="ECO:0000313" key="9">
    <source>
        <dbReference type="EMBL" id="GFR91453.1"/>
    </source>
</evidence>
<feature type="compositionally biased region" description="Polar residues" evidence="6">
    <location>
        <begin position="445"/>
        <end position="462"/>
    </location>
</feature>
<evidence type="ECO:0000256" key="2">
    <source>
        <dbReference type="ARBA" id="ARBA00022737"/>
    </source>
</evidence>
<evidence type="ECO:0000259" key="8">
    <source>
        <dbReference type="PROSITE" id="PS51065"/>
    </source>
</evidence>
<dbReference type="GO" id="GO:0008270">
    <property type="term" value="F:zinc ion binding"/>
    <property type="evidence" value="ECO:0007669"/>
    <property type="project" value="UniProtKB-KW"/>
</dbReference>
<reference evidence="9 10" key="1">
    <citation type="journal article" date="2021" name="Elife">
        <title>Chloroplast acquisition without the gene transfer in kleptoplastic sea slugs, Plakobranchus ocellatus.</title>
        <authorList>
            <person name="Maeda T."/>
            <person name="Takahashi S."/>
            <person name="Yoshida T."/>
            <person name="Shimamura S."/>
            <person name="Takaki Y."/>
            <person name="Nagai Y."/>
            <person name="Toyoda A."/>
            <person name="Suzuki Y."/>
            <person name="Arimoto A."/>
            <person name="Ishii H."/>
            <person name="Satoh N."/>
            <person name="Nishiyama T."/>
            <person name="Hasebe M."/>
            <person name="Maruyama T."/>
            <person name="Minagawa J."/>
            <person name="Obokata J."/>
            <person name="Shigenobu S."/>
        </authorList>
    </citation>
    <scope>NUCLEOTIDE SEQUENCE [LARGE SCALE GENOMIC DNA]</scope>
</reference>
<feature type="region of interest" description="Disordered" evidence="6">
    <location>
        <begin position="445"/>
        <end position="521"/>
    </location>
</feature>
<evidence type="ECO:0000256" key="1">
    <source>
        <dbReference type="ARBA" id="ARBA00022723"/>
    </source>
</evidence>
<dbReference type="Pfam" id="PF13920">
    <property type="entry name" value="zf-C3HC4_3"/>
    <property type="match status" value="1"/>
</dbReference>
<keyword evidence="1" id="KW-0479">Metal-binding</keyword>
<gene>
    <name evidence="9" type="ORF">ElyMa_006176300</name>
</gene>
<evidence type="ECO:0000256" key="4">
    <source>
        <dbReference type="ARBA" id="ARBA00022833"/>
    </source>
</evidence>
<evidence type="ECO:0000256" key="3">
    <source>
        <dbReference type="ARBA" id="ARBA00022771"/>
    </source>
</evidence>
<feature type="compositionally biased region" description="Low complexity" evidence="6">
    <location>
        <begin position="492"/>
        <end position="512"/>
    </location>
</feature>
<dbReference type="PANTHER" id="PTHR12429:SF6">
    <property type="entry name" value="PROTEIN NEURALIZED"/>
    <property type="match status" value="1"/>
</dbReference>
<dbReference type="InterPro" id="IPR013083">
    <property type="entry name" value="Znf_RING/FYVE/PHD"/>
</dbReference>
<dbReference type="InterPro" id="IPR001841">
    <property type="entry name" value="Znf_RING"/>
</dbReference>
<keyword evidence="10" id="KW-1185">Reference proteome</keyword>